<dbReference type="EMBL" id="BSDX01000001">
    <property type="protein sequence ID" value="GLI53497.1"/>
    <property type="molecule type" value="Genomic_DNA"/>
</dbReference>
<comment type="caution">
    <text evidence="12">The sequence shown here is derived from an EMBL/GenBank/DDBJ whole genome shotgun (WGS) entry which is preliminary data.</text>
</comment>
<name>A0A9W6GGH0_9BACT</name>
<evidence type="ECO:0000256" key="4">
    <source>
        <dbReference type="ARBA" id="ARBA00012572"/>
    </source>
</evidence>
<protein>
    <recommendedName>
        <fullName evidence="5 10">N-(5'-phosphoribosyl)anthranilate isomerase</fullName>
        <shortName evidence="10">PRAI</shortName>
        <ecNumber evidence="4 10">5.3.1.24</ecNumber>
    </recommendedName>
</protein>
<dbReference type="FunFam" id="3.20.20.70:FF:000075">
    <property type="entry name" value="Tryptophan biosynthesis protein TRP1"/>
    <property type="match status" value="1"/>
</dbReference>
<dbReference type="InterPro" id="IPR011060">
    <property type="entry name" value="RibuloseP-bd_barrel"/>
</dbReference>
<evidence type="ECO:0000256" key="8">
    <source>
        <dbReference type="ARBA" id="ARBA00023141"/>
    </source>
</evidence>
<dbReference type="EC" id="5.3.1.24" evidence="4 10"/>
<evidence type="ECO:0000256" key="3">
    <source>
        <dbReference type="ARBA" id="ARBA00007571"/>
    </source>
</evidence>
<keyword evidence="8 10" id="KW-0057">Aromatic amino acid biosynthesis</keyword>
<proteinExistence type="inferred from homology"/>
<comment type="pathway">
    <text evidence="2 10">Amino-acid biosynthesis; L-tryptophan biosynthesis; L-tryptophan from chorismate: step 3/5.</text>
</comment>
<evidence type="ECO:0000256" key="7">
    <source>
        <dbReference type="ARBA" id="ARBA00022822"/>
    </source>
</evidence>
<accession>A0A9W6GGH0</accession>
<keyword evidence="7 10" id="KW-0822">Tryptophan biosynthesis</keyword>
<dbReference type="NCBIfam" id="NF002298">
    <property type="entry name" value="PRK01222.1-4"/>
    <property type="match status" value="1"/>
</dbReference>
<gene>
    <name evidence="10 12" type="primary">trpF</name>
    <name evidence="12" type="ORF">TISLANDTSLP1_11900</name>
</gene>
<evidence type="ECO:0000313" key="12">
    <source>
        <dbReference type="EMBL" id="GLI53497.1"/>
    </source>
</evidence>
<dbReference type="InterPro" id="IPR013785">
    <property type="entry name" value="Aldolase_TIM"/>
</dbReference>
<dbReference type="AlphaFoldDB" id="A0A9W6GGH0"/>
<feature type="domain" description="N-(5'phosphoribosyl) anthranilate isomerase (PRAI)" evidence="11">
    <location>
        <begin position="4"/>
        <end position="204"/>
    </location>
</feature>
<reference evidence="12" key="1">
    <citation type="submission" date="2022-12" db="EMBL/GenBank/DDBJ databases">
        <title>Reference genome sequencing for broad-spectrum identification of bacterial and archaeal isolates by mass spectrometry.</title>
        <authorList>
            <person name="Sekiguchi Y."/>
            <person name="Tourlousse D.M."/>
        </authorList>
    </citation>
    <scope>NUCLEOTIDE SEQUENCE</scope>
    <source>
        <strain evidence="12">TSL-P1</strain>
    </source>
</reference>
<dbReference type="PANTHER" id="PTHR42894">
    <property type="entry name" value="N-(5'-PHOSPHORIBOSYL)ANTHRANILATE ISOMERASE"/>
    <property type="match status" value="1"/>
</dbReference>
<comment type="similarity">
    <text evidence="3 10">Belongs to the TrpF family.</text>
</comment>
<evidence type="ECO:0000256" key="5">
    <source>
        <dbReference type="ARBA" id="ARBA00022272"/>
    </source>
</evidence>
<dbReference type="Pfam" id="PF00697">
    <property type="entry name" value="PRAI"/>
    <property type="match status" value="1"/>
</dbReference>
<evidence type="ECO:0000259" key="11">
    <source>
        <dbReference type="Pfam" id="PF00697"/>
    </source>
</evidence>
<dbReference type="Proteomes" id="UP001144297">
    <property type="component" value="Unassembled WGS sequence"/>
</dbReference>
<sequence>MIRVKICGITNIDDALWATECGADALGFVFYKKSQRYIDPQKAKEIIKVLPPFVNLVGVFVNETVENIKEIMTITGIDTVQLHGDETSEFCLNFRKVIKAFRVDSRGYLPNGKSLKDILPKYKVSAFLLDSFSENEYGGTGKTFNWDMALKAKEYGRIILSGGLNVFNIDEAIKKVFPYAVDVSSGVELYKGKKDPELVKKFIEKAKLKKIKGEHDD</sequence>
<dbReference type="PANTHER" id="PTHR42894:SF1">
    <property type="entry name" value="N-(5'-PHOSPHORIBOSYL)ANTHRANILATE ISOMERASE"/>
    <property type="match status" value="1"/>
</dbReference>
<evidence type="ECO:0000313" key="13">
    <source>
        <dbReference type="Proteomes" id="UP001144297"/>
    </source>
</evidence>
<evidence type="ECO:0000256" key="9">
    <source>
        <dbReference type="ARBA" id="ARBA00023235"/>
    </source>
</evidence>
<dbReference type="InterPro" id="IPR044643">
    <property type="entry name" value="TrpF_fam"/>
</dbReference>
<organism evidence="12 13">
    <name type="scientific">Thermodesulfovibrio yellowstonii</name>
    <dbReference type="NCBI Taxonomy" id="28262"/>
    <lineage>
        <taxon>Bacteria</taxon>
        <taxon>Pseudomonadati</taxon>
        <taxon>Nitrospirota</taxon>
        <taxon>Thermodesulfovibrionia</taxon>
        <taxon>Thermodesulfovibrionales</taxon>
        <taxon>Thermodesulfovibrionaceae</taxon>
        <taxon>Thermodesulfovibrio</taxon>
    </lineage>
</organism>
<dbReference type="CDD" id="cd00405">
    <property type="entry name" value="PRAI"/>
    <property type="match status" value="1"/>
</dbReference>
<dbReference type="SUPFAM" id="SSF51366">
    <property type="entry name" value="Ribulose-phoshate binding barrel"/>
    <property type="match status" value="1"/>
</dbReference>
<evidence type="ECO:0000256" key="6">
    <source>
        <dbReference type="ARBA" id="ARBA00022605"/>
    </source>
</evidence>
<evidence type="ECO:0000256" key="1">
    <source>
        <dbReference type="ARBA" id="ARBA00001164"/>
    </source>
</evidence>
<dbReference type="InterPro" id="IPR001240">
    <property type="entry name" value="PRAI_dom"/>
</dbReference>
<keyword evidence="9 10" id="KW-0413">Isomerase</keyword>
<keyword evidence="6 10" id="KW-0028">Amino-acid biosynthesis</keyword>
<evidence type="ECO:0000256" key="2">
    <source>
        <dbReference type="ARBA" id="ARBA00004664"/>
    </source>
</evidence>
<dbReference type="HAMAP" id="MF_00135">
    <property type="entry name" value="PRAI"/>
    <property type="match status" value="1"/>
</dbReference>
<evidence type="ECO:0000256" key="10">
    <source>
        <dbReference type="HAMAP-Rule" id="MF_00135"/>
    </source>
</evidence>
<comment type="catalytic activity">
    <reaction evidence="1 10">
        <text>N-(5-phospho-beta-D-ribosyl)anthranilate = 1-(2-carboxyphenylamino)-1-deoxy-D-ribulose 5-phosphate</text>
        <dbReference type="Rhea" id="RHEA:21540"/>
        <dbReference type="ChEBI" id="CHEBI:18277"/>
        <dbReference type="ChEBI" id="CHEBI:58613"/>
        <dbReference type="EC" id="5.3.1.24"/>
    </reaction>
</comment>
<dbReference type="Gene3D" id="3.20.20.70">
    <property type="entry name" value="Aldolase class I"/>
    <property type="match status" value="1"/>
</dbReference>
<dbReference type="GO" id="GO:0004640">
    <property type="term" value="F:phosphoribosylanthranilate isomerase activity"/>
    <property type="evidence" value="ECO:0007669"/>
    <property type="project" value="UniProtKB-UniRule"/>
</dbReference>
<dbReference type="GO" id="GO:0000162">
    <property type="term" value="P:L-tryptophan biosynthetic process"/>
    <property type="evidence" value="ECO:0007669"/>
    <property type="project" value="UniProtKB-UniRule"/>
</dbReference>
<keyword evidence="13" id="KW-1185">Reference proteome</keyword>